<name>A0A8J7WCS7_9RHOB</name>
<keyword evidence="2" id="KW-1185">Reference proteome</keyword>
<gene>
    <name evidence="1" type="ORF">KB874_08015</name>
</gene>
<evidence type="ECO:0000313" key="1">
    <source>
        <dbReference type="EMBL" id="MBS0124079.1"/>
    </source>
</evidence>
<accession>A0A8J7WCS7</accession>
<proteinExistence type="predicted"/>
<reference evidence="1" key="1">
    <citation type="submission" date="2021-04" db="EMBL/GenBank/DDBJ databases">
        <authorList>
            <person name="Yoon J."/>
        </authorList>
    </citation>
    <scope>NUCLEOTIDE SEQUENCE</scope>
    <source>
        <strain evidence="1">KMU-90</strain>
    </source>
</reference>
<sequence>MSLDFTLDAAMTNLLGHCAGLRAGDRLVVVEEAGSDYYDGRIGGAVAAAARARGIDTDLHRVPFCHAVDGLGEPLTTLMSEADCTIFCARLGDQVRFREMPKGIRAVVCYALDLPMLASAFGAADYRAFLGLKHALDDMLFAAGHIRVTCPRGTDFAGPGPGAALHGPDDVSIIRFPMSTFAPVPAQGFSGRVVLAGFLMGTGSRYYEPYGIGTQGRLIAHFREGRLTGFGGSPVDVAMAEAHYTDIAERFGIDRDAVHSWHAGIHPGCAFANPVEADFLRWSGGAFGNPRILHFHTCGTQPPGEISWNVLDPTVEVDGFKVWEDGVLHPDRVPGAASLLAEYPCAAAAFAHPARDVGIMGALLDRIGA</sequence>
<organism evidence="1 2">
    <name type="scientific">Thetidibacter halocola</name>
    <dbReference type="NCBI Taxonomy" id="2827239"/>
    <lineage>
        <taxon>Bacteria</taxon>
        <taxon>Pseudomonadati</taxon>
        <taxon>Pseudomonadota</taxon>
        <taxon>Alphaproteobacteria</taxon>
        <taxon>Rhodobacterales</taxon>
        <taxon>Roseobacteraceae</taxon>
        <taxon>Thetidibacter</taxon>
    </lineage>
</organism>
<evidence type="ECO:0000313" key="2">
    <source>
        <dbReference type="Proteomes" id="UP000681356"/>
    </source>
</evidence>
<dbReference type="EMBL" id="JAGTUU010000003">
    <property type="protein sequence ID" value="MBS0124079.1"/>
    <property type="molecule type" value="Genomic_DNA"/>
</dbReference>
<dbReference type="Proteomes" id="UP000681356">
    <property type="component" value="Unassembled WGS sequence"/>
</dbReference>
<dbReference type="AlphaFoldDB" id="A0A8J7WCS7"/>
<comment type="caution">
    <text evidence="1">The sequence shown here is derived from an EMBL/GenBank/DDBJ whole genome shotgun (WGS) entry which is preliminary data.</text>
</comment>
<dbReference type="RefSeq" id="WP_212536049.1">
    <property type="nucleotide sequence ID" value="NZ_JAGTUU010000003.1"/>
</dbReference>
<protein>
    <submittedName>
        <fullName evidence="1">Uncharacterized protein</fullName>
    </submittedName>
</protein>